<sequence>MGASDDDVDNTVLDTGVDVIRASYVVGGILTSIGSVATRQVTHGNILITTHNSIPSNGGEVVLLRIKGFEWLVGGVLGTHTVSTRTPGKGSRGNNLATNDNLNGASATTHPPMVEEALVGGARAA</sequence>
<proteinExistence type="predicted"/>
<keyword evidence="3" id="KW-1185">Reference proteome</keyword>
<name>A0A8J5VNR5_ZIZPA</name>
<reference evidence="2" key="1">
    <citation type="journal article" date="2021" name="bioRxiv">
        <title>Whole Genome Assembly and Annotation of Northern Wild Rice, Zizania palustris L., Supports a Whole Genome Duplication in the Zizania Genus.</title>
        <authorList>
            <person name="Haas M."/>
            <person name="Kono T."/>
            <person name="Macchietto M."/>
            <person name="Millas R."/>
            <person name="McGilp L."/>
            <person name="Shao M."/>
            <person name="Duquette J."/>
            <person name="Hirsch C.N."/>
            <person name="Kimball J."/>
        </authorList>
    </citation>
    <scope>NUCLEOTIDE SEQUENCE</scope>
    <source>
        <tissue evidence="2">Fresh leaf tissue</tissue>
    </source>
</reference>
<feature type="compositionally biased region" description="Polar residues" evidence="1">
    <location>
        <begin position="82"/>
        <end position="109"/>
    </location>
</feature>
<dbReference type="EMBL" id="JAAALK010000285">
    <property type="protein sequence ID" value="KAG8065221.1"/>
    <property type="molecule type" value="Genomic_DNA"/>
</dbReference>
<dbReference type="Proteomes" id="UP000729402">
    <property type="component" value="Unassembled WGS sequence"/>
</dbReference>
<accession>A0A8J5VNR5</accession>
<organism evidence="2 3">
    <name type="scientific">Zizania palustris</name>
    <name type="common">Northern wild rice</name>
    <dbReference type="NCBI Taxonomy" id="103762"/>
    <lineage>
        <taxon>Eukaryota</taxon>
        <taxon>Viridiplantae</taxon>
        <taxon>Streptophyta</taxon>
        <taxon>Embryophyta</taxon>
        <taxon>Tracheophyta</taxon>
        <taxon>Spermatophyta</taxon>
        <taxon>Magnoliopsida</taxon>
        <taxon>Liliopsida</taxon>
        <taxon>Poales</taxon>
        <taxon>Poaceae</taxon>
        <taxon>BOP clade</taxon>
        <taxon>Oryzoideae</taxon>
        <taxon>Oryzeae</taxon>
        <taxon>Zizaniinae</taxon>
        <taxon>Zizania</taxon>
    </lineage>
</organism>
<dbReference type="AlphaFoldDB" id="A0A8J5VNR5"/>
<reference evidence="2" key="2">
    <citation type="submission" date="2021-02" db="EMBL/GenBank/DDBJ databases">
        <authorList>
            <person name="Kimball J.A."/>
            <person name="Haas M.W."/>
            <person name="Macchietto M."/>
            <person name="Kono T."/>
            <person name="Duquette J."/>
            <person name="Shao M."/>
        </authorList>
    </citation>
    <scope>NUCLEOTIDE SEQUENCE</scope>
    <source>
        <tissue evidence="2">Fresh leaf tissue</tissue>
    </source>
</reference>
<feature type="region of interest" description="Disordered" evidence="1">
    <location>
        <begin position="82"/>
        <end position="110"/>
    </location>
</feature>
<comment type="caution">
    <text evidence="2">The sequence shown here is derived from an EMBL/GenBank/DDBJ whole genome shotgun (WGS) entry which is preliminary data.</text>
</comment>
<evidence type="ECO:0000313" key="2">
    <source>
        <dbReference type="EMBL" id="KAG8065221.1"/>
    </source>
</evidence>
<evidence type="ECO:0000313" key="3">
    <source>
        <dbReference type="Proteomes" id="UP000729402"/>
    </source>
</evidence>
<gene>
    <name evidence="2" type="ORF">GUJ93_ZPchr0004g38898</name>
</gene>
<evidence type="ECO:0000256" key="1">
    <source>
        <dbReference type="SAM" id="MobiDB-lite"/>
    </source>
</evidence>
<protein>
    <submittedName>
        <fullName evidence="2">Uncharacterized protein</fullName>
    </submittedName>
</protein>